<evidence type="ECO:0000313" key="2">
    <source>
        <dbReference type="Proteomes" id="UP000265520"/>
    </source>
</evidence>
<dbReference type="EMBL" id="LXQA010131676">
    <property type="protein sequence ID" value="MCI22662.1"/>
    <property type="molecule type" value="Genomic_DNA"/>
</dbReference>
<accession>A0A392QFL8</accession>
<keyword evidence="2" id="KW-1185">Reference proteome</keyword>
<organism evidence="1 2">
    <name type="scientific">Trifolium medium</name>
    <dbReference type="NCBI Taxonomy" id="97028"/>
    <lineage>
        <taxon>Eukaryota</taxon>
        <taxon>Viridiplantae</taxon>
        <taxon>Streptophyta</taxon>
        <taxon>Embryophyta</taxon>
        <taxon>Tracheophyta</taxon>
        <taxon>Spermatophyta</taxon>
        <taxon>Magnoliopsida</taxon>
        <taxon>eudicotyledons</taxon>
        <taxon>Gunneridae</taxon>
        <taxon>Pentapetalae</taxon>
        <taxon>rosids</taxon>
        <taxon>fabids</taxon>
        <taxon>Fabales</taxon>
        <taxon>Fabaceae</taxon>
        <taxon>Papilionoideae</taxon>
        <taxon>50 kb inversion clade</taxon>
        <taxon>NPAAA clade</taxon>
        <taxon>Hologalegina</taxon>
        <taxon>IRL clade</taxon>
        <taxon>Trifolieae</taxon>
        <taxon>Trifolium</taxon>
    </lineage>
</organism>
<reference evidence="1 2" key="1">
    <citation type="journal article" date="2018" name="Front. Plant Sci.">
        <title>Red Clover (Trifolium pratense) and Zigzag Clover (T. medium) - A Picture of Genomic Similarities and Differences.</title>
        <authorList>
            <person name="Dluhosova J."/>
            <person name="Istvanek J."/>
            <person name="Nedelnik J."/>
            <person name="Repkova J."/>
        </authorList>
    </citation>
    <scope>NUCLEOTIDE SEQUENCE [LARGE SCALE GENOMIC DNA]</scope>
    <source>
        <strain evidence="2">cv. 10/8</strain>
        <tissue evidence="1">Leaf</tissue>
    </source>
</reference>
<evidence type="ECO:0000313" key="1">
    <source>
        <dbReference type="EMBL" id="MCI22662.1"/>
    </source>
</evidence>
<feature type="non-terminal residue" evidence="1">
    <location>
        <position position="1"/>
    </location>
</feature>
<name>A0A392QFL8_9FABA</name>
<dbReference type="Proteomes" id="UP000265520">
    <property type="component" value="Unassembled WGS sequence"/>
</dbReference>
<dbReference type="AlphaFoldDB" id="A0A392QFL8"/>
<sequence>PCSPVNSEADGGGIQCWVTPEKWQLVIALQGRA</sequence>
<proteinExistence type="predicted"/>
<protein>
    <submittedName>
        <fullName evidence="1">Uncharacterized protein</fullName>
    </submittedName>
</protein>
<comment type="caution">
    <text evidence="1">The sequence shown here is derived from an EMBL/GenBank/DDBJ whole genome shotgun (WGS) entry which is preliminary data.</text>
</comment>